<dbReference type="CDD" id="cd00077">
    <property type="entry name" value="HDc"/>
    <property type="match status" value="1"/>
</dbReference>
<dbReference type="InterPro" id="IPR023023">
    <property type="entry name" value="dNTPase_2"/>
</dbReference>
<proteinExistence type="inferred from homology"/>
<dbReference type="InterPro" id="IPR050135">
    <property type="entry name" value="dGTPase-like"/>
</dbReference>
<gene>
    <name evidence="4" type="primary">dgt</name>
    <name evidence="4" type="ORF">LA5096_05458</name>
</gene>
<dbReference type="SMART" id="SM00471">
    <property type="entry name" value="HDc"/>
    <property type="match status" value="1"/>
</dbReference>
<dbReference type="STRING" id="311410.LA5095_05440"/>
<dbReference type="Pfam" id="PF01966">
    <property type="entry name" value="HD"/>
    <property type="match status" value="1"/>
</dbReference>
<dbReference type="Pfam" id="PF13286">
    <property type="entry name" value="HD_assoc"/>
    <property type="match status" value="1"/>
</dbReference>
<dbReference type="PANTHER" id="PTHR11373">
    <property type="entry name" value="DEOXYNUCLEOSIDE TRIPHOSPHATE TRIPHOSPHOHYDROLASE"/>
    <property type="match status" value="1"/>
</dbReference>
<protein>
    <recommendedName>
        <fullName evidence="2">Deoxyguanosinetriphosphate triphosphohydrolase-like protein</fullName>
    </recommendedName>
</protein>
<dbReference type="NCBIfam" id="NF002328">
    <property type="entry name" value="PRK01286.1-3"/>
    <property type="match status" value="1"/>
</dbReference>
<keyword evidence="5" id="KW-1185">Reference proteome</keyword>
<dbReference type="Proteomes" id="UP000049983">
    <property type="component" value="Unassembled WGS sequence"/>
</dbReference>
<feature type="domain" description="HD" evidence="3">
    <location>
        <begin position="96"/>
        <end position="244"/>
    </location>
</feature>
<dbReference type="InterPro" id="IPR006674">
    <property type="entry name" value="HD_domain"/>
</dbReference>
<evidence type="ECO:0000256" key="1">
    <source>
        <dbReference type="ARBA" id="ARBA00022801"/>
    </source>
</evidence>
<dbReference type="PROSITE" id="PS51831">
    <property type="entry name" value="HD"/>
    <property type="match status" value="1"/>
</dbReference>
<organism evidence="4 5">
    <name type="scientific">Roseibium album</name>
    <dbReference type="NCBI Taxonomy" id="311410"/>
    <lineage>
        <taxon>Bacteria</taxon>
        <taxon>Pseudomonadati</taxon>
        <taxon>Pseudomonadota</taxon>
        <taxon>Alphaproteobacteria</taxon>
        <taxon>Hyphomicrobiales</taxon>
        <taxon>Stappiaceae</taxon>
        <taxon>Roseibium</taxon>
    </lineage>
</organism>
<dbReference type="GO" id="GO:0006203">
    <property type="term" value="P:dGTP catabolic process"/>
    <property type="evidence" value="ECO:0007669"/>
    <property type="project" value="TreeGrafter"/>
</dbReference>
<comment type="similarity">
    <text evidence="2">Belongs to the dGTPase family. Type 2 subfamily.</text>
</comment>
<dbReference type="InterPro" id="IPR003607">
    <property type="entry name" value="HD/PDEase_dom"/>
</dbReference>
<dbReference type="Gene3D" id="1.10.3210.10">
    <property type="entry name" value="Hypothetical protein af1432"/>
    <property type="match status" value="1"/>
</dbReference>
<keyword evidence="1 2" id="KW-0378">Hydrolase</keyword>
<sequence length="429" mass="48216">MKSPASICGAVRLGEDAVNGDGSTTKTDIGFGAQTRAVYAENPRLSKGRLFPETESPTRTPFQRDRDRIIHSSAFRRLKHKTQVFVYHEGDHFRTRLTHTIEVSQIARSLARALRLDEDLAECLALAHDLGHTPFGHEGEDVMHECMAPFDGFDHNAQSLRVVTHLEQRYAEFDGLNLAWETLEGLVKHNGPLLDSDGNPIGKFKGGRLPFAISEYADKQDLLLDTWPGSEAQAAAIADDIAYDAHDLDDGLRAGLFAVEDMREVPFLADILVDVDRKYPGLEESRRIHEIVRRSITRMVEDVIREAVGNISELDPKSANDIRMAGRGLVGFSDEMALAEKEVKRFLFARVYRHADVLAVRKLVARIVKDLFRKYQSDPELMPHPWNVGLGSLGDTETARRICDYIAGMTDRYAIEEHRRLFDDTPDLG</sequence>
<dbReference type="PANTHER" id="PTHR11373:SF43">
    <property type="entry name" value="DEOXYGUANOSINETRIPHOSPHATE TRIPHOSPHOHYDROLASE-LIKE PROTEIN"/>
    <property type="match status" value="1"/>
</dbReference>
<reference evidence="5" key="1">
    <citation type="submission" date="2015-07" db="EMBL/GenBank/DDBJ databases">
        <authorList>
            <person name="Rodrigo-Torres Lidia"/>
            <person name="Arahal R.David."/>
        </authorList>
    </citation>
    <scope>NUCLEOTIDE SEQUENCE [LARGE SCALE GENOMIC DNA]</scope>
    <source>
        <strain evidence="5">CECT 5096</strain>
    </source>
</reference>
<accession>A0A0M7B0G6</accession>
<evidence type="ECO:0000259" key="3">
    <source>
        <dbReference type="PROSITE" id="PS51831"/>
    </source>
</evidence>
<dbReference type="InterPro" id="IPR026875">
    <property type="entry name" value="PHydrolase_assoc_dom"/>
</dbReference>
<dbReference type="NCBIfam" id="NF002326">
    <property type="entry name" value="PRK01286.1-1"/>
    <property type="match status" value="1"/>
</dbReference>
<evidence type="ECO:0000313" key="4">
    <source>
        <dbReference type="EMBL" id="CTQ78102.1"/>
    </source>
</evidence>
<evidence type="ECO:0000313" key="5">
    <source>
        <dbReference type="Proteomes" id="UP000049983"/>
    </source>
</evidence>
<dbReference type="EMBL" id="CXWC01000014">
    <property type="protein sequence ID" value="CTQ78102.1"/>
    <property type="molecule type" value="Genomic_DNA"/>
</dbReference>
<dbReference type="AlphaFoldDB" id="A0A0M7B0G6"/>
<dbReference type="NCBIfam" id="TIGR01353">
    <property type="entry name" value="dGTP_triPase"/>
    <property type="match status" value="1"/>
</dbReference>
<name>A0A0M7B0G6_9HYPH</name>
<dbReference type="GO" id="GO:0008832">
    <property type="term" value="F:dGTPase activity"/>
    <property type="evidence" value="ECO:0007669"/>
    <property type="project" value="TreeGrafter"/>
</dbReference>
<dbReference type="SUPFAM" id="SSF109604">
    <property type="entry name" value="HD-domain/PDEase-like"/>
    <property type="match status" value="1"/>
</dbReference>
<evidence type="ECO:0000256" key="2">
    <source>
        <dbReference type="HAMAP-Rule" id="MF_01212"/>
    </source>
</evidence>
<dbReference type="HAMAP" id="MF_01212">
    <property type="entry name" value="dGTPase_type2"/>
    <property type="match status" value="1"/>
</dbReference>
<dbReference type="InterPro" id="IPR006261">
    <property type="entry name" value="dGTPase"/>
</dbReference>